<dbReference type="NCBIfam" id="TIGR01652">
    <property type="entry name" value="ATPase-Plipid"/>
    <property type="match status" value="1"/>
</dbReference>
<evidence type="ECO:0000256" key="15">
    <source>
        <dbReference type="ARBA" id="ARBA00049128"/>
    </source>
</evidence>
<keyword evidence="25" id="KW-1185">Reference proteome</keyword>
<dbReference type="InterPro" id="IPR023299">
    <property type="entry name" value="ATPase_P-typ_cyto_dom_N"/>
</dbReference>
<feature type="binding site" evidence="19">
    <location>
        <position position="512"/>
    </location>
    <ligand>
        <name>Mg(2+)</name>
        <dbReference type="ChEBI" id="CHEBI:18420"/>
    </ligand>
</feature>
<evidence type="ECO:0000256" key="20">
    <source>
        <dbReference type="RuleBase" id="RU362033"/>
    </source>
</evidence>
<dbReference type="Pfam" id="PF16212">
    <property type="entry name" value="PhoLip_ATPase_C"/>
    <property type="match status" value="1"/>
</dbReference>
<feature type="transmembrane region" description="Helical" evidence="20">
    <location>
        <begin position="400"/>
        <end position="423"/>
    </location>
</feature>
<dbReference type="FunFam" id="2.70.150.10:FF:000026">
    <property type="entry name" value="Phospholipid-transporting ATPase"/>
    <property type="match status" value="1"/>
</dbReference>
<comment type="subcellular location">
    <subcellularLocation>
        <location evidence="2">Golgi apparatus</location>
        <location evidence="2">trans-Golgi network membrane</location>
        <topology evidence="2">Multi-pass membrane protein</topology>
    </subcellularLocation>
    <subcellularLocation>
        <location evidence="20">Membrane</location>
        <topology evidence="20">Multi-pass membrane protein</topology>
    </subcellularLocation>
</comment>
<dbReference type="InterPro" id="IPR023298">
    <property type="entry name" value="ATPase_P-typ_TM_dom_sf"/>
</dbReference>
<dbReference type="GO" id="GO:0045332">
    <property type="term" value="P:phospholipid translocation"/>
    <property type="evidence" value="ECO:0007669"/>
    <property type="project" value="TreeGrafter"/>
</dbReference>
<feature type="binding site" evidence="18">
    <location>
        <position position="906"/>
    </location>
    <ligand>
        <name>ATP</name>
        <dbReference type="ChEBI" id="CHEBI:30616"/>
    </ligand>
</feature>
<feature type="binding site" evidence="18">
    <location>
        <position position="514"/>
    </location>
    <ligand>
        <name>ATP</name>
        <dbReference type="ChEBI" id="CHEBI:30616"/>
    </ligand>
</feature>
<feature type="region of interest" description="Disordered" evidence="21">
    <location>
        <begin position="1"/>
        <end position="32"/>
    </location>
</feature>
<organism evidence="24 25">
    <name type="scientific">Circinella minor</name>
    <dbReference type="NCBI Taxonomy" id="1195481"/>
    <lineage>
        <taxon>Eukaryota</taxon>
        <taxon>Fungi</taxon>
        <taxon>Fungi incertae sedis</taxon>
        <taxon>Mucoromycota</taxon>
        <taxon>Mucoromycotina</taxon>
        <taxon>Mucoromycetes</taxon>
        <taxon>Mucorales</taxon>
        <taxon>Lichtheimiaceae</taxon>
        <taxon>Circinella</taxon>
    </lineage>
</organism>
<keyword evidence="11 20" id="KW-1133">Transmembrane helix</keyword>
<dbReference type="InterPro" id="IPR044492">
    <property type="entry name" value="P_typ_ATPase_HD_dom"/>
</dbReference>
<gene>
    <name evidence="24" type="ORF">INT45_012553</name>
</gene>
<feature type="compositionally biased region" description="Basic residues" evidence="21">
    <location>
        <begin position="98"/>
        <end position="109"/>
    </location>
</feature>
<evidence type="ECO:0000256" key="2">
    <source>
        <dbReference type="ARBA" id="ARBA00004166"/>
    </source>
</evidence>
<feature type="transmembrane region" description="Helical" evidence="20">
    <location>
        <begin position="1077"/>
        <end position="1095"/>
    </location>
</feature>
<feature type="region of interest" description="Disordered" evidence="21">
    <location>
        <begin position="78"/>
        <end position="109"/>
    </location>
</feature>
<dbReference type="PROSITE" id="PS00154">
    <property type="entry name" value="ATPASE_E1_E2"/>
    <property type="match status" value="1"/>
</dbReference>
<feature type="binding site" evidence="18">
    <location>
        <position position="703"/>
    </location>
    <ligand>
        <name>ATP</name>
        <dbReference type="ChEBI" id="CHEBI:30616"/>
    </ligand>
</feature>
<feature type="binding site" evidence="18">
    <location>
        <position position="882"/>
    </location>
    <ligand>
        <name>ATP</name>
        <dbReference type="ChEBI" id="CHEBI:30616"/>
    </ligand>
</feature>
<comment type="catalytic activity">
    <reaction evidence="14 20">
        <text>ATP + H2O + phospholipidSide 1 = ADP + phosphate + phospholipidSide 2.</text>
        <dbReference type="EC" id="7.6.2.1"/>
    </reaction>
</comment>
<dbReference type="GO" id="GO:0005524">
    <property type="term" value="F:ATP binding"/>
    <property type="evidence" value="ECO:0007669"/>
    <property type="project" value="UniProtKB-UniRule"/>
</dbReference>
<dbReference type="Pfam" id="PF16209">
    <property type="entry name" value="PhoLip_ATPase_N"/>
    <property type="match status" value="1"/>
</dbReference>
<keyword evidence="12" id="KW-0333">Golgi apparatus</keyword>
<keyword evidence="13 20" id="KW-0472">Membrane</keyword>
<feature type="binding site" evidence="18">
    <location>
        <position position="605"/>
    </location>
    <ligand>
        <name>ATP</name>
        <dbReference type="ChEBI" id="CHEBI:30616"/>
    </ligand>
</feature>
<evidence type="ECO:0000256" key="13">
    <source>
        <dbReference type="ARBA" id="ARBA00023136"/>
    </source>
</evidence>
<comment type="similarity">
    <text evidence="3 20">Belongs to the cation transport ATPase (P-type) (TC 3.A.3) family. Type IV subfamily.</text>
</comment>
<feature type="binding site" evidence="18">
    <location>
        <position position="670"/>
    </location>
    <ligand>
        <name>ATP</name>
        <dbReference type="ChEBI" id="CHEBI:30616"/>
    </ligand>
</feature>
<keyword evidence="6 19" id="KW-0479">Metal-binding</keyword>
<dbReference type="GO" id="GO:0000287">
    <property type="term" value="F:magnesium ion binding"/>
    <property type="evidence" value="ECO:0007669"/>
    <property type="project" value="UniProtKB-UniRule"/>
</dbReference>
<feature type="transmembrane region" description="Helical" evidence="20">
    <location>
        <begin position="960"/>
        <end position="979"/>
    </location>
</feature>
<dbReference type="SFLD" id="SFLDG00002">
    <property type="entry name" value="C1.7:_P-type_atpase_like"/>
    <property type="match status" value="1"/>
</dbReference>
<evidence type="ECO:0000256" key="19">
    <source>
        <dbReference type="PIRSR" id="PIRSR606539-3"/>
    </source>
</evidence>
<comment type="catalytic activity">
    <reaction evidence="16">
        <text>a 1,2-diacyl-sn-glycero-3-phospho-L-serine(out) + ATP + H2O = a 1,2-diacyl-sn-glycero-3-phospho-L-serine(in) + ADP + phosphate + H(+)</text>
        <dbReference type="Rhea" id="RHEA:38567"/>
        <dbReference type="ChEBI" id="CHEBI:15377"/>
        <dbReference type="ChEBI" id="CHEBI:15378"/>
        <dbReference type="ChEBI" id="CHEBI:30616"/>
        <dbReference type="ChEBI" id="CHEBI:43474"/>
        <dbReference type="ChEBI" id="CHEBI:57262"/>
        <dbReference type="ChEBI" id="CHEBI:456216"/>
    </reaction>
    <physiologicalReaction direction="left-to-right" evidence="16">
        <dbReference type="Rhea" id="RHEA:38568"/>
    </physiologicalReaction>
</comment>
<dbReference type="InterPro" id="IPR032630">
    <property type="entry name" value="P_typ_ATPase_c"/>
</dbReference>
<feature type="compositionally biased region" description="Polar residues" evidence="21">
    <location>
        <begin position="1"/>
        <end position="15"/>
    </location>
</feature>
<feature type="binding site" evidence="19">
    <location>
        <position position="906"/>
    </location>
    <ligand>
        <name>Mg(2+)</name>
        <dbReference type="ChEBI" id="CHEBI:18420"/>
    </ligand>
</feature>
<feature type="binding site" evidence="18">
    <location>
        <position position="785"/>
    </location>
    <ligand>
        <name>ATP</name>
        <dbReference type="ChEBI" id="CHEBI:30616"/>
    </ligand>
</feature>
<evidence type="ECO:0000256" key="9">
    <source>
        <dbReference type="ARBA" id="ARBA00022842"/>
    </source>
</evidence>
<dbReference type="GO" id="GO:0005802">
    <property type="term" value="C:trans-Golgi network"/>
    <property type="evidence" value="ECO:0007669"/>
    <property type="project" value="TreeGrafter"/>
</dbReference>
<dbReference type="Proteomes" id="UP000646827">
    <property type="component" value="Unassembled WGS sequence"/>
</dbReference>
<feature type="binding site" evidence="18">
    <location>
        <position position="876"/>
    </location>
    <ligand>
        <name>ATP</name>
        <dbReference type="ChEBI" id="CHEBI:30616"/>
    </ligand>
</feature>
<keyword evidence="5 20" id="KW-0812">Transmembrane</keyword>
<keyword evidence="4" id="KW-0597">Phosphoprotein</keyword>
<feature type="domain" description="P-type ATPase N-terminal" evidence="22">
    <location>
        <begin position="135"/>
        <end position="201"/>
    </location>
</feature>
<feature type="transmembrane region" description="Helical" evidence="20">
    <location>
        <begin position="1042"/>
        <end position="1065"/>
    </location>
</feature>
<feature type="active site" description="4-aspartylphosphate intermediate" evidence="17">
    <location>
        <position position="512"/>
    </location>
</feature>
<comment type="caution">
    <text evidence="24">The sequence shown here is derived from an EMBL/GenBank/DDBJ whole genome shotgun (WGS) entry which is preliminary data.</text>
</comment>
<dbReference type="EC" id="7.6.2.1" evidence="20"/>
<dbReference type="SUPFAM" id="SSF81660">
    <property type="entry name" value="Metal cation-transporting ATPase, ATP-binding domain N"/>
    <property type="match status" value="1"/>
</dbReference>
<evidence type="ECO:0000256" key="14">
    <source>
        <dbReference type="ARBA" id="ARBA00034036"/>
    </source>
</evidence>
<evidence type="ECO:0000256" key="11">
    <source>
        <dbReference type="ARBA" id="ARBA00022989"/>
    </source>
</evidence>
<dbReference type="FunFam" id="3.40.50.1000:FF:000010">
    <property type="entry name" value="Phospholipid-transporting ATPase"/>
    <property type="match status" value="1"/>
</dbReference>
<dbReference type="InterPro" id="IPR008250">
    <property type="entry name" value="ATPase_P-typ_transduc_dom_A_sf"/>
</dbReference>
<dbReference type="Gene3D" id="2.70.150.10">
    <property type="entry name" value="Calcium-transporting ATPase, cytoplasmic transduction domain A"/>
    <property type="match status" value="1"/>
</dbReference>
<evidence type="ECO:0000256" key="3">
    <source>
        <dbReference type="ARBA" id="ARBA00008109"/>
    </source>
</evidence>
<proteinExistence type="inferred from homology"/>
<evidence type="ECO:0000256" key="4">
    <source>
        <dbReference type="ARBA" id="ARBA00022553"/>
    </source>
</evidence>
<dbReference type="InterPro" id="IPR032631">
    <property type="entry name" value="P-type_ATPase_N"/>
</dbReference>
<comment type="cofactor">
    <cofactor evidence="1 19">
        <name>Mg(2+)</name>
        <dbReference type="ChEBI" id="CHEBI:18420"/>
    </cofactor>
</comment>
<keyword evidence="7 18" id="KW-0547">Nucleotide-binding</keyword>
<evidence type="ECO:0000256" key="18">
    <source>
        <dbReference type="PIRSR" id="PIRSR606539-2"/>
    </source>
</evidence>
<evidence type="ECO:0000256" key="12">
    <source>
        <dbReference type="ARBA" id="ARBA00023034"/>
    </source>
</evidence>
<dbReference type="Gene3D" id="3.40.1110.10">
    <property type="entry name" value="Calcium-transporting ATPase, cytoplasmic domain N"/>
    <property type="match status" value="1"/>
</dbReference>
<feature type="binding site" evidence="18">
    <location>
        <position position="512"/>
    </location>
    <ligand>
        <name>ATP</name>
        <dbReference type="ChEBI" id="CHEBI:30616"/>
    </ligand>
</feature>
<evidence type="ECO:0000259" key="23">
    <source>
        <dbReference type="Pfam" id="PF16212"/>
    </source>
</evidence>
<dbReference type="SUPFAM" id="SSF81665">
    <property type="entry name" value="Calcium ATPase, transmembrane domain M"/>
    <property type="match status" value="1"/>
</dbReference>
<evidence type="ECO:0000256" key="8">
    <source>
        <dbReference type="ARBA" id="ARBA00022840"/>
    </source>
</evidence>
<feature type="binding site" evidence="18">
    <location>
        <position position="905"/>
    </location>
    <ligand>
        <name>ATP</name>
        <dbReference type="ChEBI" id="CHEBI:30616"/>
    </ligand>
</feature>
<dbReference type="GO" id="GO:0005886">
    <property type="term" value="C:plasma membrane"/>
    <property type="evidence" value="ECO:0007669"/>
    <property type="project" value="TreeGrafter"/>
</dbReference>
<dbReference type="EMBL" id="JAEPRB010000132">
    <property type="protein sequence ID" value="KAG2220689.1"/>
    <property type="molecule type" value="Genomic_DNA"/>
</dbReference>
<feature type="transmembrane region" description="Helical" evidence="20">
    <location>
        <begin position="999"/>
        <end position="1021"/>
    </location>
</feature>
<feature type="transmembrane region" description="Helical" evidence="20">
    <location>
        <begin position="443"/>
        <end position="464"/>
    </location>
</feature>
<evidence type="ECO:0000256" key="6">
    <source>
        <dbReference type="ARBA" id="ARBA00022723"/>
    </source>
</evidence>
<dbReference type="GO" id="GO:0006892">
    <property type="term" value="P:post-Golgi vesicle-mediated transport"/>
    <property type="evidence" value="ECO:0007669"/>
    <property type="project" value="TreeGrafter"/>
</dbReference>
<feature type="binding site" evidence="18">
    <location>
        <position position="784"/>
    </location>
    <ligand>
        <name>ATP</name>
        <dbReference type="ChEBI" id="CHEBI:30616"/>
    </ligand>
</feature>
<dbReference type="OrthoDB" id="377733at2759"/>
<dbReference type="CDD" id="cd02073">
    <property type="entry name" value="P-type_ATPase_APLT_Dnf-like"/>
    <property type="match status" value="1"/>
</dbReference>
<feature type="domain" description="P-type ATPase C-terminal" evidence="23">
    <location>
        <begin position="928"/>
        <end position="1180"/>
    </location>
</feature>
<dbReference type="GO" id="GO:0016887">
    <property type="term" value="F:ATP hydrolysis activity"/>
    <property type="evidence" value="ECO:0007669"/>
    <property type="project" value="InterPro"/>
</dbReference>
<dbReference type="InterPro" id="IPR006539">
    <property type="entry name" value="P-type_ATPase_IV"/>
</dbReference>
<accession>A0A8H7VN31</accession>
<feature type="binding site" evidence="18">
    <location>
        <position position="783"/>
    </location>
    <ligand>
        <name>ATP</name>
        <dbReference type="ChEBI" id="CHEBI:30616"/>
    </ligand>
</feature>
<feature type="binding site" evidence="18">
    <location>
        <position position="647"/>
    </location>
    <ligand>
        <name>ATP</name>
        <dbReference type="ChEBI" id="CHEBI:30616"/>
    </ligand>
</feature>
<evidence type="ECO:0000256" key="17">
    <source>
        <dbReference type="PIRSR" id="PIRSR606539-1"/>
    </source>
</evidence>
<dbReference type="PANTHER" id="PTHR24092:SF150">
    <property type="entry name" value="PHOSPHOLIPID-TRANSPORTING ATPASE"/>
    <property type="match status" value="1"/>
</dbReference>
<keyword evidence="8 18" id="KW-0067">ATP-binding</keyword>
<dbReference type="SUPFAM" id="SSF81653">
    <property type="entry name" value="Calcium ATPase, transduction domain A"/>
    <property type="match status" value="1"/>
</dbReference>
<comment type="catalytic activity">
    <reaction evidence="15">
        <text>a 1,2-diacyl-sn-glycero-3-phosphoethanolamine(out) + ATP + H2O = a 1,2-diacyl-sn-glycero-3-phosphoethanolamine(in) + ADP + phosphate + H(+)</text>
        <dbReference type="Rhea" id="RHEA:66132"/>
        <dbReference type="ChEBI" id="CHEBI:15377"/>
        <dbReference type="ChEBI" id="CHEBI:15378"/>
        <dbReference type="ChEBI" id="CHEBI:30616"/>
        <dbReference type="ChEBI" id="CHEBI:43474"/>
        <dbReference type="ChEBI" id="CHEBI:64612"/>
        <dbReference type="ChEBI" id="CHEBI:456216"/>
    </reaction>
    <physiologicalReaction direction="left-to-right" evidence="15">
        <dbReference type="Rhea" id="RHEA:66133"/>
    </physiologicalReaction>
</comment>
<sequence length="1249" mass="143045">MSNWNQPTTENNNVDLHTMRNPRHGDGYDEDELQLLSHPPSIRRPSIMPHYSFSSYDGPQQPHMYDNESTEMLAKPYTDKESRGVGPGDTSYLPTHRSSLKRKVSKKGRRRKSFRMPDLRFWQRKNTGDLSPRTIYVNEPERNQQQKFIGNRVSTAKYNIITFLPIFLYVEFSKAANIFFLFISCIQQIPDVSPTSRYTTLVPLVIVLFITAVKEIIEDYGVHKSDSELNARNCKVLEGSQFVEKRWRDIKVGDICRIESTEFFPADLIILSSSEPEGLCYIETSNLDGEVNLKIKQALPETAKFITPAEVSQIQGYITSEQPNNRLYNYDGTLTLQNGGKVQDYPLDPNKLLLRGAQLRNTSWVYAIVVFSGHETKLMLNSSKKPTKASNVTHITNRNIWYLFTMLVVMSVMCSIGYLVLSMRNFDQLGYLALSAAERGREFGFNILTFMILFNSFIPISLMVTMEIVKVVQATLIGSDLDIYYDKTDMPSIARSSGLIEELGQVEYVFSDKTGTLTCNQMEFRECSIAGLSYATKADPDRQPKSDNDSSGQYSFRQMETHLTTSMHANVIHEFLSSLMTCHTVIPETKEETGEIIYQASSPDEGALVQGAREVFGYNFYARRPHSINCKVKDQDCEYQILNVCEFNSTRKRMSVIIREPNGKVKLYCKGADSVILERLGKNNTFVDATLHHLEEFASEGLRTLCYAMREIPEEEYVRWSQIYDKAATTLTNRAEELDKAAEVIEKDMFLLGATAIEDKLQDGVPDTIHTLQEANIKVWVLTGDRQETAINIGYSCKLLTEEMDLIICNVESHEETRDFLEKKLAEAQVHESSTGGHEPLALVIEGKSLTFALEKDLEKIFYQLAIKCKAVICCRVSPLQKALVVKLVKKFSKSILLAIGDGANDVSMIQAAHVGVGISGVEGLQAARSADFSIAQFRFLRKLLLVHGSWAYQRLSKMIFFYFYKNVALYLTQFWYTIFNGFSGQTLYESWTMSCFNVIFTILPPMVIGIFDQFAAARLLDKYPQMYMLGQNNEFFNQKRFWGWILNAVYHSSLLYFIGMAAFMNDADFVNGWTGGHWWAGTAIFTATLATILYKGALITDMWTKYAVIAFVGSFLIWFIFLPFVAYVGPMLPWGIFLEYVGIIPALYGNLNYWLFVILVPFICILRDYLWKYYKRMYRTRSYHYIQEIQKLNLPDYRPRMDRFRQAVNKVRKIQRLKQSRGYAFSQSDTDQGKIIRMYDTTQQKPTG</sequence>
<keyword evidence="9 19" id="KW-0460">Magnesium</keyword>
<evidence type="ECO:0000256" key="21">
    <source>
        <dbReference type="SAM" id="MobiDB-lite"/>
    </source>
</evidence>
<evidence type="ECO:0000256" key="1">
    <source>
        <dbReference type="ARBA" id="ARBA00001946"/>
    </source>
</evidence>
<dbReference type="SFLD" id="SFLDF00027">
    <property type="entry name" value="p-type_atpase"/>
    <property type="match status" value="1"/>
</dbReference>
<reference evidence="24 25" key="1">
    <citation type="submission" date="2020-12" db="EMBL/GenBank/DDBJ databases">
        <title>Metabolic potential, ecology and presence of endohyphal bacteria is reflected in genomic diversity of Mucoromycotina.</title>
        <authorList>
            <person name="Muszewska A."/>
            <person name="Okrasinska A."/>
            <person name="Steczkiewicz K."/>
            <person name="Drgas O."/>
            <person name="Orlowska M."/>
            <person name="Perlinska-Lenart U."/>
            <person name="Aleksandrzak-Piekarczyk T."/>
            <person name="Szatraj K."/>
            <person name="Zielenkiewicz U."/>
            <person name="Pilsyk S."/>
            <person name="Malc E."/>
            <person name="Mieczkowski P."/>
            <person name="Kruszewska J.S."/>
            <person name="Biernat P."/>
            <person name="Pawlowska J."/>
        </authorList>
    </citation>
    <scope>NUCLEOTIDE SEQUENCE [LARGE SCALE GENOMIC DNA]</scope>
    <source>
        <strain evidence="24 25">CBS 142.35</strain>
    </source>
</reference>
<evidence type="ECO:0000256" key="5">
    <source>
        <dbReference type="ARBA" id="ARBA00022692"/>
    </source>
</evidence>
<evidence type="ECO:0000256" key="10">
    <source>
        <dbReference type="ARBA" id="ARBA00022967"/>
    </source>
</evidence>
<evidence type="ECO:0000313" key="25">
    <source>
        <dbReference type="Proteomes" id="UP000646827"/>
    </source>
</evidence>
<dbReference type="InterPro" id="IPR001757">
    <property type="entry name" value="P_typ_ATPase"/>
</dbReference>
<dbReference type="NCBIfam" id="TIGR01494">
    <property type="entry name" value="ATPase_P-type"/>
    <property type="match status" value="2"/>
</dbReference>
<dbReference type="FunFam" id="3.40.1110.10:FF:000087">
    <property type="entry name" value="Phospholipid-transporting ATPase"/>
    <property type="match status" value="1"/>
</dbReference>
<dbReference type="InterPro" id="IPR036412">
    <property type="entry name" value="HAD-like_sf"/>
</dbReference>
<feature type="binding site" evidence="18">
    <location>
        <position position="513"/>
    </location>
    <ligand>
        <name>ATP</name>
        <dbReference type="ChEBI" id="CHEBI:30616"/>
    </ligand>
</feature>
<evidence type="ECO:0000256" key="7">
    <source>
        <dbReference type="ARBA" id="ARBA00022741"/>
    </source>
</evidence>
<dbReference type="Pfam" id="PF13246">
    <property type="entry name" value="Cation_ATPase"/>
    <property type="match status" value="1"/>
</dbReference>
<evidence type="ECO:0000256" key="16">
    <source>
        <dbReference type="ARBA" id="ARBA00051303"/>
    </source>
</evidence>
<dbReference type="AlphaFoldDB" id="A0A8H7VN31"/>
<protein>
    <recommendedName>
        <fullName evidence="20">Phospholipid-transporting ATPase</fullName>
        <ecNumber evidence="20">7.6.2.1</ecNumber>
    </recommendedName>
</protein>
<name>A0A8H7VN31_9FUNG</name>
<dbReference type="PRINTS" id="PR00119">
    <property type="entry name" value="CATATPASE"/>
</dbReference>
<evidence type="ECO:0000259" key="22">
    <source>
        <dbReference type="Pfam" id="PF16209"/>
    </source>
</evidence>
<feature type="transmembrane region" description="Helical" evidence="20">
    <location>
        <begin position="1107"/>
        <end position="1132"/>
    </location>
</feature>
<dbReference type="GO" id="GO:0140326">
    <property type="term" value="F:ATPase-coupled intramembrane lipid transporter activity"/>
    <property type="evidence" value="ECO:0007669"/>
    <property type="project" value="UniProtKB-EC"/>
</dbReference>
<dbReference type="PANTHER" id="PTHR24092">
    <property type="entry name" value="PROBABLE PHOSPHOLIPID-TRANSPORTING ATPASE"/>
    <property type="match status" value="1"/>
</dbReference>
<feature type="transmembrane region" description="Helical" evidence="20">
    <location>
        <begin position="1152"/>
        <end position="1172"/>
    </location>
</feature>
<dbReference type="SFLD" id="SFLDS00003">
    <property type="entry name" value="Haloacid_Dehalogenase"/>
    <property type="match status" value="1"/>
</dbReference>
<feature type="binding site" evidence="19">
    <location>
        <position position="902"/>
    </location>
    <ligand>
        <name>Mg(2+)</name>
        <dbReference type="ChEBI" id="CHEBI:18420"/>
    </ligand>
</feature>
<dbReference type="InterPro" id="IPR023214">
    <property type="entry name" value="HAD_sf"/>
</dbReference>
<evidence type="ECO:0000313" key="24">
    <source>
        <dbReference type="EMBL" id="KAG2220689.1"/>
    </source>
</evidence>
<dbReference type="Gene3D" id="3.40.50.1000">
    <property type="entry name" value="HAD superfamily/HAD-like"/>
    <property type="match status" value="1"/>
</dbReference>
<keyword evidence="10 20" id="KW-1278">Translocase</keyword>
<dbReference type="SUPFAM" id="SSF56784">
    <property type="entry name" value="HAD-like"/>
    <property type="match status" value="1"/>
</dbReference>
<dbReference type="InterPro" id="IPR018303">
    <property type="entry name" value="ATPase_P-typ_P_site"/>
</dbReference>
<feature type="binding site" evidence="19">
    <location>
        <position position="514"/>
    </location>
    <ligand>
        <name>Mg(2+)</name>
        <dbReference type="ChEBI" id="CHEBI:18420"/>
    </ligand>
</feature>
<dbReference type="GO" id="GO:0032456">
    <property type="term" value="P:endocytic recycling"/>
    <property type="evidence" value="ECO:0007669"/>
    <property type="project" value="TreeGrafter"/>
</dbReference>